<dbReference type="GO" id="GO:0003677">
    <property type="term" value="F:DNA binding"/>
    <property type="evidence" value="ECO:0007669"/>
    <property type="project" value="UniProtKB-KW"/>
</dbReference>
<dbReference type="InterPro" id="IPR014757">
    <property type="entry name" value="Tscrpt_reg_IclR_C"/>
</dbReference>
<accession>A0A2G3PI07</accession>
<dbReference type="Proteomes" id="UP000225108">
    <property type="component" value="Unassembled WGS sequence"/>
</dbReference>
<dbReference type="EMBL" id="PEBD01000010">
    <property type="protein sequence ID" value="PHV65448.1"/>
    <property type="molecule type" value="Genomic_DNA"/>
</dbReference>
<gene>
    <name evidence="6" type="ORF">CSW57_16905</name>
</gene>
<evidence type="ECO:0000256" key="2">
    <source>
        <dbReference type="ARBA" id="ARBA00023125"/>
    </source>
</evidence>
<dbReference type="InterPro" id="IPR029016">
    <property type="entry name" value="GAF-like_dom_sf"/>
</dbReference>
<dbReference type="InterPro" id="IPR036390">
    <property type="entry name" value="WH_DNA-bd_sf"/>
</dbReference>
<dbReference type="RefSeq" id="WP_099383836.1">
    <property type="nucleotide sequence ID" value="NZ_PEBD01000010.1"/>
</dbReference>
<keyword evidence="2" id="KW-0238">DNA-binding</keyword>
<dbReference type="InterPro" id="IPR005471">
    <property type="entry name" value="Tscrpt_reg_IclR_N"/>
</dbReference>
<evidence type="ECO:0000313" key="6">
    <source>
        <dbReference type="EMBL" id="PHV65448.1"/>
    </source>
</evidence>
<sequence length="249" mass="26500">MASTRQPGRTGSQSVERAIAVLYALEGEDRPVTVSELASRVDLPVSTTHRIVQALVRGRLLARDGHSAYRIGDGITALAQTAAQQIDIDAAAPHLHLLSSGIRITASLGVIDNTDAVTVYSARPPSMFCTHQLPSRRTRVEGSAMGQAIVAFGHRRNRRLGTIPDVASTRQRGFTVSSAGGVTAVAVPVFDARGQVRASIGVQARSARLDENLIVRIQPAMRQAAEMLRDAVADGSVRAKDRSLLPATI</sequence>
<dbReference type="AlphaFoldDB" id="A0A2G3PI07"/>
<dbReference type="PANTHER" id="PTHR30136:SF35">
    <property type="entry name" value="HTH-TYPE TRANSCRIPTIONAL REGULATOR RV1719"/>
    <property type="match status" value="1"/>
</dbReference>
<dbReference type="Gene3D" id="3.30.450.40">
    <property type="match status" value="2"/>
</dbReference>
<evidence type="ECO:0000259" key="4">
    <source>
        <dbReference type="PROSITE" id="PS51077"/>
    </source>
</evidence>
<comment type="caution">
    <text evidence="6">The sequence shown here is derived from an EMBL/GenBank/DDBJ whole genome shotgun (WGS) entry which is preliminary data.</text>
</comment>
<evidence type="ECO:0000256" key="3">
    <source>
        <dbReference type="ARBA" id="ARBA00023163"/>
    </source>
</evidence>
<organism evidence="6 7">
    <name type="scientific">Williamsia marianensis</name>
    <dbReference type="NCBI Taxonomy" id="85044"/>
    <lineage>
        <taxon>Bacteria</taxon>
        <taxon>Bacillati</taxon>
        <taxon>Actinomycetota</taxon>
        <taxon>Actinomycetes</taxon>
        <taxon>Mycobacteriales</taxon>
        <taxon>Nocardiaceae</taxon>
        <taxon>Williamsia</taxon>
    </lineage>
</organism>
<feature type="domain" description="HTH iclR-type" evidence="4">
    <location>
        <begin position="12"/>
        <end position="73"/>
    </location>
</feature>
<dbReference type="Pfam" id="PF09339">
    <property type="entry name" value="HTH_IclR"/>
    <property type="match status" value="1"/>
</dbReference>
<dbReference type="InterPro" id="IPR050707">
    <property type="entry name" value="HTH_MetabolicPath_Reg"/>
</dbReference>
<proteinExistence type="predicted"/>
<name>A0A2G3PI07_WILMA</name>
<dbReference type="SUPFAM" id="SSF46785">
    <property type="entry name" value="Winged helix' DNA-binding domain"/>
    <property type="match status" value="1"/>
</dbReference>
<dbReference type="PROSITE" id="PS51078">
    <property type="entry name" value="ICLR_ED"/>
    <property type="match status" value="1"/>
</dbReference>
<keyword evidence="1" id="KW-0805">Transcription regulation</keyword>
<dbReference type="InterPro" id="IPR036388">
    <property type="entry name" value="WH-like_DNA-bd_sf"/>
</dbReference>
<evidence type="ECO:0000259" key="5">
    <source>
        <dbReference type="PROSITE" id="PS51078"/>
    </source>
</evidence>
<dbReference type="Pfam" id="PF01614">
    <property type="entry name" value="IclR_C"/>
    <property type="match status" value="1"/>
</dbReference>
<feature type="domain" description="IclR-ED" evidence="5">
    <location>
        <begin position="74"/>
        <end position="234"/>
    </location>
</feature>
<protein>
    <submittedName>
        <fullName evidence="6">IclR family transcriptional regulator</fullName>
    </submittedName>
</protein>
<reference evidence="6 7" key="1">
    <citation type="submission" date="2017-10" db="EMBL/GenBank/DDBJ databases">
        <title>The draft genome sequence of Williamsia sp. BULT 1.1 isolated from the semi-arid grassland soils from South Africa.</title>
        <authorList>
            <person name="Kabwe M.H."/>
            <person name="Govender N."/>
            <person name="Mutseka Lunga P."/>
            <person name="Vikram S."/>
            <person name="Makhalanyane T.P."/>
        </authorList>
    </citation>
    <scope>NUCLEOTIDE SEQUENCE [LARGE SCALE GENOMIC DNA]</scope>
    <source>
        <strain evidence="6 7">BULT 1.1</strain>
    </source>
</reference>
<dbReference type="GO" id="GO:0045892">
    <property type="term" value="P:negative regulation of DNA-templated transcription"/>
    <property type="evidence" value="ECO:0007669"/>
    <property type="project" value="TreeGrafter"/>
</dbReference>
<dbReference type="PROSITE" id="PS51077">
    <property type="entry name" value="HTH_ICLR"/>
    <property type="match status" value="1"/>
</dbReference>
<keyword evidence="3" id="KW-0804">Transcription</keyword>
<dbReference type="SMART" id="SM00346">
    <property type="entry name" value="HTH_ICLR"/>
    <property type="match status" value="1"/>
</dbReference>
<dbReference type="Gene3D" id="1.10.10.10">
    <property type="entry name" value="Winged helix-like DNA-binding domain superfamily/Winged helix DNA-binding domain"/>
    <property type="match status" value="1"/>
</dbReference>
<dbReference type="SUPFAM" id="SSF55781">
    <property type="entry name" value="GAF domain-like"/>
    <property type="match status" value="1"/>
</dbReference>
<evidence type="ECO:0000256" key="1">
    <source>
        <dbReference type="ARBA" id="ARBA00023015"/>
    </source>
</evidence>
<dbReference type="GO" id="GO:0003700">
    <property type="term" value="F:DNA-binding transcription factor activity"/>
    <property type="evidence" value="ECO:0007669"/>
    <property type="project" value="TreeGrafter"/>
</dbReference>
<evidence type="ECO:0000313" key="7">
    <source>
        <dbReference type="Proteomes" id="UP000225108"/>
    </source>
</evidence>
<dbReference type="PANTHER" id="PTHR30136">
    <property type="entry name" value="HELIX-TURN-HELIX TRANSCRIPTIONAL REGULATOR, ICLR FAMILY"/>
    <property type="match status" value="1"/>
</dbReference>